<gene>
    <name evidence="1" type="ORF">D5R40_29585</name>
</gene>
<name>A0A3N6NZQ9_9CYAN</name>
<sequence length="107" mass="11858">MSCLTNLESVQRKLSAMQGFSFSKVFGSNCHCGCSHRFKNSSGRLKALESNKAFWISLYNKASACALKEEEMFSFSLVLNSSSEDLAQAQTLVKELWLSSPFATLDT</sequence>
<accession>A0A3N6NZQ9</accession>
<protein>
    <submittedName>
        <fullName evidence="1">Uncharacterized protein</fullName>
    </submittedName>
</protein>
<comment type="caution">
    <text evidence="1">The sequence shown here is derived from an EMBL/GenBank/DDBJ whole genome shotgun (WGS) entry which is preliminary data.</text>
</comment>
<evidence type="ECO:0000313" key="1">
    <source>
        <dbReference type="EMBL" id="RQH24998.1"/>
    </source>
</evidence>
<organism evidence="1 2">
    <name type="scientific">Okeania hirsuta</name>
    <dbReference type="NCBI Taxonomy" id="1458930"/>
    <lineage>
        <taxon>Bacteria</taxon>
        <taxon>Bacillati</taxon>
        <taxon>Cyanobacteriota</taxon>
        <taxon>Cyanophyceae</taxon>
        <taxon>Oscillatoriophycideae</taxon>
        <taxon>Oscillatoriales</taxon>
        <taxon>Microcoleaceae</taxon>
        <taxon>Okeania</taxon>
    </lineage>
</organism>
<dbReference type="RefSeq" id="WP_124155589.1">
    <property type="nucleotide sequence ID" value="NZ_RCBY01000313.1"/>
</dbReference>
<dbReference type="Proteomes" id="UP000269154">
    <property type="component" value="Unassembled WGS sequence"/>
</dbReference>
<dbReference type="EMBL" id="RCBY01000313">
    <property type="protein sequence ID" value="RQH24998.1"/>
    <property type="molecule type" value="Genomic_DNA"/>
</dbReference>
<evidence type="ECO:0000313" key="2">
    <source>
        <dbReference type="Proteomes" id="UP000269154"/>
    </source>
</evidence>
<reference evidence="1 2" key="1">
    <citation type="journal article" date="2018" name="ACS Chem. Biol.">
        <title>Ketoreductase domain dysfunction expands chemodiversity: malyngamide biosynthesis in the cyanobacterium Okeania hirsuta.</title>
        <authorList>
            <person name="Moss N.A."/>
            <person name="Leao T."/>
            <person name="Rankin M."/>
            <person name="McCullough T.M."/>
            <person name="Qu P."/>
            <person name="Korobeynikov A."/>
            <person name="Smith J.L."/>
            <person name="Gerwick L."/>
            <person name="Gerwick W.H."/>
        </authorList>
    </citation>
    <scope>NUCLEOTIDE SEQUENCE [LARGE SCALE GENOMIC DNA]</scope>
    <source>
        <strain evidence="1 2">PAB10Feb10-1</strain>
    </source>
</reference>
<proteinExistence type="predicted"/>
<keyword evidence="2" id="KW-1185">Reference proteome</keyword>
<dbReference type="AlphaFoldDB" id="A0A3N6NZQ9"/>